<sequence>MLVAPLASPAQSAIHRLDGTTLTATQAEAMVRTTLATGNIPGAQIAILNHGRLVWVESFGLRNVAQKQAMDNDTVMWAASITKSVFATFVMQMVQAHELDLDTPIATYLPKPLPEYEKYKDLADDPRWQKITPRHLLSHTAGFANFAALEPDHKLHIHHNPGTRFAYSGEGLNLLQFTIEQKTGRSLREMMEERLFIPLGMTRTDMSWKDSFASDVADGYTPDGKLVPHTHRTNPRAAGSMDTDINDLVKFTQALLAGKLLNGAVQAQMLSPQVQIHTAHQFPTLAEETSEEPMQVGLAYGLGWGLLTNTKYGRAFFKEGHGDGAQNYMICFEKTEDCMIMLTNSENGEFAFKPLLEKLLGDTVTPWEWEGYTPERIRAQQMNEHPELAPPPPAKPQKKSWVRKEADKLKKHVPK</sequence>
<feature type="domain" description="Beta-lactamase-related" evidence="2">
    <location>
        <begin position="28"/>
        <end position="349"/>
    </location>
</feature>
<dbReference type="Proteomes" id="UP000321820">
    <property type="component" value="Chromosome"/>
</dbReference>
<proteinExistence type="predicted"/>
<dbReference type="PANTHER" id="PTHR43283">
    <property type="entry name" value="BETA-LACTAMASE-RELATED"/>
    <property type="match status" value="1"/>
</dbReference>
<dbReference type="InterPro" id="IPR012338">
    <property type="entry name" value="Beta-lactam/transpept-like"/>
</dbReference>
<dbReference type="EMBL" id="CP042806">
    <property type="protein sequence ID" value="QEE31230.1"/>
    <property type="molecule type" value="Genomic_DNA"/>
</dbReference>
<dbReference type="InterPro" id="IPR050789">
    <property type="entry name" value="Diverse_Enzym_Activities"/>
</dbReference>
<evidence type="ECO:0000313" key="4">
    <source>
        <dbReference type="Proteomes" id="UP000321820"/>
    </source>
</evidence>
<evidence type="ECO:0000313" key="3">
    <source>
        <dbReference type="EMBL" id="QEE31230.1"/>
    </source>
</evidence>
<dbReference type="AlphaFoldDB" id="A0A5B9EJY7"/>
<evidence type="ECO:0000259" key="2">
    <source>
        <dbReference type="Pfam" id="PF00144"/>
    </source>
</evidence>
<dbReference type="Pfam" id="PF00144">
    <property type="entry name" value="Beta-lactamase"/>
    <property type="match status" value="1"/>
</dbReference>
<dbReference type="KEGG" id="talb:FTW19_07000"/>
<feature type="region of interest" description="Disordered" evidence="1">
    <location>
        <begin position="376"/>
        <end position="415"/>
    </location>
</feature>
<organism evidence="3 4">
    <name type="scientific">Terriglobus albidus</name>
    <dbReference type="NCBI Taxonomy" id="1592106"/>
    <lineage>
        <taxon>Bacteria</taxon>
        <taxon>Pseudomonadati</taxon>
        <taxon>Acidobacteriota</taxon>
        <taxon>Terriglobia</taxon>
        <taxon>Terriglobales</taxon>
        <taxon>Acidobacteriaceae</taxon>
        <taxon>Terriglobus</taxon>
    </lineage>
</organism>
<name>A0A5B9EJY7_9BACT</name>
<accession>A0A5B9EJY7</accession>
<dbReference type="InterPro" id="IPR001466">
    <property type="entry name" value="Beta-lactam-related"/>
</dbReference>
<dbReference type="OrthoDB" id="119951at2"/>
<reference evidence="3 4" key="1">
    <citation type="submission" date="2019-08" db="EMBL/GenBank/DDBJ databases">
        <title>Complete genome sequence of Terriglobus albidus strain ORNL.</title>
        <authorList>
            <person name="Podar M."/>
        </authorList>
    </citation>
    <scope>NUCLEOTIDE SEQUENCE [LARGE SCALE GENOMIC DNA]</scope>
    <source>
        <strain evidence="3 4">ORNL</strain>
    </source>
</reference>
<protein>
    <submittedName>
        <fullName evidence="3">Beta-lactamase family protein</fullName>
    </submittedName>
</protein>
<evidence type="ECO:0000256" key="1">
    <source>
        <dbReference type="SAM" id="MobiDB-lite"/>
    </source>
</evidence>
<keyword evidence="4" id="KW-1185">Reference proteome</keyword>
<dbReference type="Gene3D" id="3.40.710.10">
    <property type="entry name" value="DD-peptidase/beta-lactamase superfamily"/>
    <property type="match status" value="1"/>
</dbReference>
<dbReference type="SUPFAM" id="SSF56601">
    <property type="entry name" value="beta-lactamase/transpeptidase-like"/>
    <property type="match status" value="1"/>
</dbReference>
<dbReference type="PANTHER" id="PTHR43283:SF18">
    <property type="match status" value="1"/>
</dbReference>
<gene>
    <name evidence="3" type="ORF">FTW19_07000</name>
</gene>